<protein>
    <submittedName>
        <fullName evidence="5">Crp/Fnr family transcriptional regulator</fullName>
    </submittedName>
</protein>
<dbReference type="PROSITE" id="PS51063">
    <property type="entry name" value="HTH_CRP_2"/>
    <property type="match status" value="1"/>
</dbReference>
<dbReference type="InterPro" id="IPR000595">
    <property type="entry name" value="cNMP-bd_dom"/>
</dbReference>
<sequence>MAQVSNLRIKPVGHHVINSNAIAALKIKSDETLNRRPIAPKALAGLHGHNPKHNGLLAALPAADYERLLPHLEFVEMPFGTTICEAGEKMQYAYFLTGSIVSLLYETADGASSETAVIGYEGMVGVDIVMGGGASLNRAFIKSAGYGFRIKASVLREEFARGGPLQQLLLRFTQALFSQMAHTVACNRHHTIVQQLCRWLLLSLDRLPTNKISMTQDLIANMLGVRRESVTEAARKLQDEGLIHYSRGQITVVNRAGLEEQICECYTSLSKEYDGLLVANGR</sequence>
<dbReference type="SUPFAM" id="SSF51206">
    <property type="entry name" value="cAMP-binding domain-like"/>
    <property type="match status" value="1"/>
</dbReference>
<dbReference type="InterPro" id="IPR050397">
    <property type="entry name" value="Env_Response_Regulators"/>
</dbReference>
<dbReference type="InterPro" id="IPR036388">
    <property type="entry name" value="WH-like_DNA-bd_sf"/>
</dbReference>
<keyword evidence="2" id="KW-0238">DNA-binding</keyword>
<reference evidence="6" key="1">
    <citation type="journal article" date="2019" name="Int. J. Syst. Evol. Microbiol.">
        <title>The Global Catalogue of Microorganisms (GCM) 10K type strain sequencing project: providing services to taxonomists for standard genome sequencing and annotation.</title>
        <authorList>
            <consortium name="The Broad Institute Genomics Platform"/>
            <consortium name="The Broad Institute Genome Sequencing Center for Infectious Disease"/>
            <person name="Wu L."/>
            <person name="Ma J."/>
        </authorList>
    </citation>
    <scope>NUCLEOTIDE SEQUENCE [LARGE SCALE GENOMIC DNA]</scope>
    <source>
        <strain evidence="6">CCUG 36956</strain>
    </source>
</reference>
<dbReference type="Pfam" id="PF13545">
    <property type="entry name" value="HTH_Crp_2"/>
    <property type="match status" value="1"/>
</dbReference>
<dbReference type="SMART" id="SM00100">
    <property type="entry name" value="cNMP"/>
    <property type="match status" value="1"/>
</dbReference>
<dbReference type="Gene3D" id="2.60.120.10">
    <property type="entry name" value="Jelly Rolls"/>
    <property type="match status" value="1"/>
</dbReference>
<organism evidence="5 6">
    <name type="scientific">Herminiimonas aquatilis</name>
    <dbReference type="NCBI Taxonomy" id="345342"/>
    <lineage>
        <taxon>Bacteria</taxon>
        <taxon>Pseudomonadati</taxon>
        <taxon>Pseudomonadota</taxon>
        <taxon>Betaproteobacteria</taxon>
        <taxon>Burkholderiales</taxon>
        <taxon>Oxalobacteraceae</taxon>
        <taxon>Herminiimonas</taxon>
    </lineage>
</organism>
<keyword evidence="1" id="KW-0805">Transcription regulation</keyword>
<evidence type="ECO:0000256" key="3">
    <source>
        <dbReference type="ARBA" id="ARBA00023163"/>
    </source>
</evidence>
<dbReference type="InterPro" id="IPR036390">
    <property type="entry name" value="WH_DNA-bd_sf"/>
</dbReference>
<keyword evidence="6" id="KW-1185">Reference proteome</keyword>
<evidence type="ECO:0000313" key="6">
    <source>
        <dbReference type="Proteomes" id="UP001596379"/>
    </source>
</evidence>
<accession>A0ABW2J195</accession>
<dbReference type="EMBL" id="JBHTCC010000001">
    <property type="protein sequence ID" value="MFC7297199.1"/>
    <property type="molecule type" value="Genomic_DNA"/>
</dbReference>
<evidence type="ECO:0000256" key="2">
    <source>
        <dbReference type="ARBA" id="ARBA00023125"/>
    </source>
</evidence>
<keyword evidence="3" id="KW-0804">Transcription</keyword>
<dbReference type="InterPro" id="IPR014710">
    <property type="entry name" value="RmlC-like_jellyroll"/>
</dbReference>
<name>A0ABW2J195_9BURK</name>
<dbReference type="Proteomes" id="UP001596379">
    <property type="component" value="Unassembled WGS sequence"/>
</dbReference>
<evidence type="ECO:0000256" key="1">
    <source>
        <dbReference type="ARBA" id="ARBA00023015"/>
    </source>
</evidence>
<dbReference type="InterPro" id="IPR018490">
    <property type="entry name" value="cNMP-bd_dom_sf"/>
</dbReference>
<proteinExistence type="predicted"/>
<dbReference type="PANTHER" id="PTHR24567:SF74">
    <property type="entry name" value="HTH-TYPE TRANSCRIPTIONAL REGULATOR ARCR"/>
    <property type="match status" value="1"/>
</dbReference>
<comment type="caution">
    <text evidence="5">The sequence shown here is derived from an EMBL/GenBank/DDBJ whole genome shotgun (WGS) entry which is preliminary data.</text>
</comment>
<feature type="domain" description="HTH crp-type" evidence="4">
    <location>
        <begin position="190"/>
        <end position="256"/>
    </location>
</feature>
<dbReference type="SMART" id="SM00419">
    <property type="entry name" value="HTH_CRP"/>
    <property type="match status" value="1"/>
</dbReference>
<gene>
    <name evidence="5" type="ORF">ACFQO0_01975</name>
</gene>
<evidence type="ECO:0000313" key="5">
    <source>
        <dbReference type="EMBL" id="MFC7297199.1"/>
    </source>
</evidence>
<dbReference type="PANTHER" id="PTHR24567">
    <property type="entry name" value="CRP FAMILY TRANSCRIPTIONAL REGULATORY PROTEIN"/>
    <property type="match status" value="1"/>
</dbReference>
<dbReference type="RefSeq" id="WP_382232370.1">
    <property type="nucleotide sequence ID" value="NZ_JBHTCC010000001.1"/>
</dbReference>
<dbReference type="SUPFAM" id="SSF46785">
    <property type="entry name" value="Winged helix' DNA-binding domain"/>
    <property type="match status" value="1"/>
</dbReference>
<evidence type="ECO:0000259" key="4">
    <source>
        <dbReference type="PROSITE" id="PS51063"/>
    </source>
</evidence>
<dbReference type="InterPro" id="IPR012318">
    <property type="entry name" value="HTH_CRP"/>
</dbReference>
<dbReference type="Gene3D" id="1.10.10.10">
    <property type="entry name" value="Winged helix-like DNA-binding domain superfamily/Winged helix DNA-binding domain"/>
    <property type="match status" value="1"/>
</dbReference>